<keyword evidence="5" id="KW-1133">Transmembrane helix</keyword>
<evidence type="ECO:0000256" key="5">
    <source>
        <dbReference type="SAM" id="Phobius"/>
    </source>
</evidence>
<dbReference type="Proteomes" id="UP000626148">
    <property type="component" value="Unassembled WGS sequence"/>
</dbReference>
<accession>A0A918K1Y8</accession>
<dbReference type="SMART" id="SM00387">
    <property type="entry name" value="HATPase_c"/>
    <property type="match status" value="1"/>
</dbReference>
<dbReference type="CDD" id="cd00082">
    <property type="entry name" value="HisKA"/>
    <property type="match status" value="1"/>
</dbReference>
<evidence type="ECO:0000259" key="6">
    <source>
        <dbReference type="PROSITE" id="PS50109"/>
    </source>
</evidence>
<name>A0A918K1Y8_9GAMM</name>
<feature type="domain" description="Histidine kinase" evidence="6">
    <location>
        <begin position="325"/>
        <end position="577"/>
    </location>
</feature>
<keyword evidence="4" id="KW-0175">Coiled coil</keyword>
<dbReference type="AlphaFoldDB" id="A0A918K1Y8"/>
<dbReference type="InterPro" id="IPR036890">
    <property type="entry name" value="HATPase_C_sf"/>
</dbReference>
<dbReference type="InterPro" id="IPR004358">
    <property type="entry name" value="Sig_transdc_His_kin-like_C"/>
</dbReference>
<evidence type="ECO:0000256" key="1">
    <source>
        <dbReference type="ARBA" id="ARBA00000085"/>
    </source>
</evidence>
<dbReference type="InterPro" id="IPR003661">
    <property type="entry name" value="HisK_dim/P_dom"/>
</dbReference>
<protein>
    <recommendedName>
        <fullName evidence="2">histidine kinase</fullName>
        <ecNumber evidence="2">2.7.13.3</ecNumber>
    </recommendedName>
</protein>
<proteinExistence type="predicted"/>
<dbReference type="PRINTS" id="PR00344">
    <property type="entry name" value="BCTRLSENSOR"/>
</dbReference>
<evidence type="ECO:0000256" key="3">
    <source>
        <dbReference type="ARBA" id="ARBA00022553"/>
    </source>
</evidence>
<keyword evidence="3" id="KW-0597">Phosphoprotein</keyword>
<keyword evidence="5" id="KW-0812">Transmembrane</keyword>
<dbReference type="EMBL" id="BMXR01000001">
    <property type="protein sequence ID" value="GGX40250.1"/>
    <property type="molecule type" value="Genomic_DNA"/>
</dbReference>
<keyword evidence="5" id="KW-0472">Membrane</keyword>
<dbReference type="Pfam" id="PF02518">
    <property type="entry name" value="HATPase_c"/>
    <property type="match status" value="1"/>
</dbReference>
<dbReference type="InterPro" id="IPR005467">
    <property type="entry name" value="His_kinase_dom"/>
</dbReference>
<dbReference type="PANTHER" id="PTHR43065:SF50">
    <property type="entry name" value="HISTIDINE KINASE"/>
    <property type="match status" value="1"/>
</dbReference>
<dbReference type="InterPro" id="IPR003594">
    <property type="entry name" value="HATPase_dom"/>
</dbReference>
<evidence type="ECO:0000256" key="4">
    <source>
        <dbReference type="SAM" id="Coils"/>
    </source>
</evidence>
<organism evidence="7 8">
    <name type="scientific">Saccharospirillum salsuginis</name>
    <dbReference type="NCBI Taxonomy" id="418750"/>
    <lineage>
        <taxon>Bacteria</taxon>
        <taxon>Pseudomonadati</taxon>
        <taxon>Pseudomonadota</taxon>
        <taxon>Gammaproteobacteria</taxon>
        <taxon>Oceanospirillales</taxon>
        <taxon>Saccharospirillaceae</taxon>
        <taxon>Saccharospirillum</taxon>
    </lineage>
</organism>
<dbReference type="Gene3D" id="3.30.565.10">
    <property type="entry name" value="Histidine kinase-like ATPase, C-terminal domain"/>
    <property type="match status" value="1"/>
</dbReference>
<dbReference type="Gene3D" id="1.10.287.130">
    <property type="match status" value="1"/>
</dbReference>
<comment type="caution">
    <text evidence="7">The sequence shown here is derived from an EMBL/GenBank/DDBJ whole genome shotgun (WGS) entry which is preliminary data.</text>
</comment>
<dbReference type="InterPro" id="IPR036097">
    <property type="entry name" value="HisK_dim/P_sf"/>
</dbReference>
<feature type="transmembrane region" description="Helical" evidence="5">
    <location>
        <begin position="6"/>
        <end position="25"/>
    </location>
</feature>
<dbReference type="SUPFAM" id="SSF47384">
    <property type="entry name" value="Homodimeric domain of signal transducing histidine kinase"/>
    <property type="match status" value="1"/>
</dbReference>
<dbReference type="PANTHER" id="PTHR43065">
    <property type="entry name" value="SENSOR HISTIDINE KINASE"/>
    <property type="match status" value="1"/>
</dbReference>
<feature type="transmembrane region" description="Helical" evidence="5">
    <location>
        <begin position="163"/>
        <end position="183"/>
    </location>
</feature>
<comment type="catalytic activity">
    <reaction evidence="1">
        <text>ATP + protein L-histidine = ADP + protein N-phospho-L-histidine.</text>
        <dbReference type="EC" id="2.7.13.3"/>
    </reaction>
</comment>
<reference evidence="7" key="2">
    <citation type="submission" date="2020-09" db="EMBL/GenBank/DDBJ databases">
        <authorList>
            <person name="Sun Q."/>
            <person name="Kim S."/>
        </authorList>
    </citation>
    <scope>NUCLEOTIDE SEQUENCE</scope>
    <source>
        <strain evidence="7">KCTC 22169</strain>
    </source>
</reference>
<dbReference type="SUPFAM" id="SSF55874">
    <property type="entry name" value="ATPase domain of HSP90 chaperone/DNA topoisomerase II/histidine kinase"/>
    <property type="match status" value="1"/>
</dbReference>
<dbReference type="PROSITE" id="PS50109">
    <property type="entry name" value="HIS_KIN"/>
    <property type="match status" value="1"/>
</dbReference>
<evidence type="ECO:0000313" key="8">
    <source>
        <dbReference type="Proteomes" id="UP000626148"/>
    </source>
</evidence>
<feature type="coiled-coil region" evidence="4">
    <location>
        <begin position="261"/>
        <end position="295"/>
    </location>
</feature>
<reference evidence="7" key="1">
    <citation type="journal article" date="2014" name="Int. J. Syst. Evol. Microbiol.">
        <title>Complete genome sequence of Corynebacterium casei LMG S-19264T (=DSM 44701T), isolated from a smear-ripened cheese.</title>
        <authorList>
            <consortium name="US DOE Joint Genome Institute (JGI-PGF)"/>
            <person name="Walter F."/>
            <person name="Albersmeier A."/>
            <person name="Kalinowski J."/>
            <person name="Ruckert C."/>
        </authorList>
    </citation>
    <scope>NUCLEOTIDE SEQUENCE</scope>
    <source>
        <strain evidence="7">KCTC 22169</strain>
    </source>
</reference>
<evidence type="ECO:0000313" key="7">
    <source>
        <dbReference type="EMBL" id="GGX40250.1"/>
    </source>
</evidence>
<gene>
    <name evidence="7" type="ORF">GCM10007392_03670</name>
</gene>
<keyword evidence="8" id="KW-1185">Reference proteome</keyword>
<dbReference type="GO" id="GO:0000155">
    <property type="term" value="F:phosphorelay sensor kinase activity"/>
    <property type="evidence" value="ECO:0007669"/>
    <property type="project" value="InterPro"/>
</dbReference>
<dbReference type="RefSeq" id="WP_189606780.1">
    <property type="nucleotide sequence ID" value="NZ_BMXR01000001.1"/>
</dbReference>
<sequence>MSLVTRLSLVILVPFLVLYTAYILTEMYRSREAAHQEFEQYANSLATITAQSTTAVIWNLDYPTLLDATNSLSEDSRVAGVLFNLYASGADASSESFLVVGSLPGRSNIIEEGRTLAEIEPDTTEYSHLLTREVNMHGRPLGTAHFYFRDQEIRNQLAQEAKALVGLAGLFILSYLATVFWMLNRYFKRPFHRVHSLALAFLDTFTTIQSRFEQGRELDPELLPDTDALLRQKGIKEVRKDEVGDFTRSFVTMVNTFSILLTELSQHARVIREMNESLEERIDERTRELQSSNKALSSSLRVLKQTQATLVQQEKLASIGQLAAGVAHEINNPIGYIGSNLNRLQEYFADIQTLLNRIEQDIIAGLPPEEQSEAIARLDAVKAELDYEFLMEDLPDLLNDCREGSDRVRDIVQNLKDYSRTDNGTRKTDADLNDLITRALKLVWNELKYDCDVQFDEGDVPRVPVNVGQIGQVVSNLLINASHAIRSTEKHGSIHIRTWADDQDAWIEVEDTGCGMSEDTLAKVFDPFFTTKPVGQGTGLGMNISWDIIVNKHQGHIGVESEVGRGTVFTLRLPLRVEAELEASA</sequence>
<evidence type="ECO:0000256" key="2">
    <source>
        <dbReference type="ARBA" id="ARBA00012438"/>
    </source>
</evidence>
<dbReference type="EC" id="2.7.13.3" evidence="2"/>